<dbReference type="STRING" id="1672749.BJF92_14310"/>
<protein>
    <recommendedName>
        <fullName evidence="4">General secretion pathway protein I</fullName>
    </recommendedName>
</protein>
<dbReference type="RefSeq" id="WP_075635516.1">
    <property type="nucleotide sequence ID" value="NZ_MKIO01000031.1"/>
</dbReference>
<dbReference type="AlphaFoldDB" id="A0A1Q9AIC7"/>
<evidence type="ECO:0000313" key="2">
    <source>
        <dbReference type="EMBL" id="OLP54955.1"/>
    </source>
</evidence>
<name>A0A1Q9AIC7_9HYPH</name>
<reference evidence="2 3" key="1">
    <citation type="submission" date="2016-09" db="EMBL/GenBank/DDBJ databases">
        <title>Rhizobium sp. nov., a novel species isolated from the rice rhizosphere.</title>
        <authorList>
            <person name="Zhao J."/>
            <person name="Zhang X."/>
        </authorList>
    </citation>
    <scope>NUCLEOTIDE SEQUENCE [LARGE SCALE GENOMIC DNA]</scope>
    <source>
        <strain evidence="2 3">MH17</strain>
    </source>
</reference>
<dbReference type="NCBIfam" id="TIGR02532">
    <property type="entry name" value="IV_pilin_GFxxxE"/>
    <property type="match status" value="1"/>
</dbReference>
<organism evidence="2 3">
    <name type="scientific">Xaviernesmea rhizosphaerae</name>
    <dbReference type="NCBI Taxonomy" id="1672749"/>
    <lineage>
        <taxon>Bacteria</taxon>
        <taxon>Pseudomonadati</taxon>
        <taxon>Pseudomonadota</taxon>
        <taxon>Alphaproteobacteria</taxon>
        <taxon>Hyphomicrobiales</taxon>
        <taxon>Rhizobiaceae</taxon>
        <taxon>Rhizobium/Agrobacterium group</taxon>
        <taxon>Xaviernesmea</taxon>
    </lineage>
</organism>
<gene>
    <name evidence="2" type="ORF">BJF92_14310</name>
</gene>
<proteinExistence type="predicted"/>
<dbReference type="Proteomes" id="UP000186143">
    <property type="component" value="Unassembled WGS sequence"/>
</dbReference>
<comment type="caution">
    <text evidence="2">The sequence shown here is derived from an EMBL/GenBank/DDBJ whole genome shotgun (WGS) entry which is preliminary data.</text>
</comment>
<evidence type="ECO:0008006" key="4">
    <source>
        <dbReference type="Google" id="ProtNLM"/>
    </source>
</evidence>
<dbReference type="Pfam" id="PF07963">
    <property type="entry name" value="N_methyl"/>
    <property type="match status" value="1"/>
</dbReference>
<sequence>MRDARGAARTGTTSLRQGFTLIEVLVAFIILALATMVIQRGVMTSVASAQRADGRLRAEMVARSLMTAPLKDSAAALAPESGVMDGLPWTLRFETVALPFATATDAQGKPPGWVPVRMVVTVALPEGQSLSPAGEIRIETVRLIKASPP</sequence>
<dbReference type="EMBL" id="MKIO01000031">
    <property type="protein sequence ID" value="OLP54955.1"/>
    <property type="molecule type" value="Genomic_DNA"/>
</dbReference>
<keyword evidence="1" id="KW-0812">Transmembrane</keyword>
<feature type="transmembrane region" description="Helical" evidence="1">
    <location>
        <begin position="21"/>
        <end position="38"/>
    </location>
</feature>
<evidence type="ECO:0000313" key="3">
    <source>
        <dbReference type="Proteomes" id="UP000186143"/>
    </source>
</evidence>
<accession>A0A1Q9AIC7</accession>
<dbReference type="InterPro" id="IPR012902">
    <property type="entry name" value="N_methyl_site"/>
</dbReference>
<keyword evidence="1" id="KW-1133">Transmembrane helix</keyword>
<evidence type="ECO:0000256" key="1">
    <source>
        <dbReference type="SAM" id="Phobius"/>
    </source>
</evidence>
<keyword evidence="1" id="KW-0472">Membrane</keyword>
<dbReference type="PROSITE" id="PS00409">
    <property type="entry name" value="PROKAR_NTER_METHYL"/>
    <property type="match status" value="1"/>
</dbReference>
<dbReference type="OrthoDB" id="8366135at2"/>